<reference evidence="2 3" key="1">
    <citation type="journal article" date="2018" name="PLoS Genet.">
        <title>Population sequencing reveals clonal diversity and ancestral inbreeding in the grapevine cultivar Chardonnay.</title>
        <authorList>
            <person name="Roach M.J."/>
            <person name="Johnson D.L."/>
            <person name="Bohlmann J."/>
            <person name="van Vuuren H.J."/>
            <person name="Jones S.J."/>
            <person name="Pretorius I.S."/>
            <person name="Schmidt S.A."/>
            <person name="Borneman A.R."/>
        </authorList>
    </citation>
    <scope>NUCLEOTIDE SEQUENCE [LARGE SCALE GENOMIC DNA]</scope>
    <source>
        <strain evidence="3">cv. Chardonnay</strain>
        <tissue evidence="2">Leaf</tissue>
    </source>
</reference>
<dbReference type="GO" id="GO:0003676">
    <property type="term" value="F:nucleic acid binding"/>
    <property type="evidence" value="ECO:0007669"/>
    <property type="project" value="InterPro"/>
</dbReference>
<dbReference type="PANTHER" id="PTHR48475:SF1">
    <property type="entry name" value="RNASE H TYPE-1 DOMAIN-CONTAINING PROTEIN"/>
    <property type="match status" value="1"/>
</dbReference>
<accession>A0A438DCZ9</accession>
<dbReference type="SUPFAM" id="SSF56672">
    <property type="entry name" value="DNA/RNA polymerases"/>
    <property type="match status" value="1"/>
</dbReference>
<dbReference type="EMBL" id="QGNW01001682">
    <property type="protein sequence ID" value="RVW33322.1"/>
    <property type="molecule type" value="Genomic_DNA"/>
</dbReference>
<sequence length="425" mass="48531">MKLNSTKCTFGISVGKLLRLMMTQRGIEVNPIQIKVVLETPVLSSKKELQHLTSRLAVLRRFIAYFIDKLRHFFLTLREASTFSWTDEYRQAFEVVKHYLTELPILSSPEYGENSTYIWLYLTMSDSILQNRANVSSPEECHSEALPVLLGSSSDRTHKPTTPSYPAQVEFVQTASGSGIGLILQSPPGELLEQVICLNFSISNNEKEYEVVLVRLDHALTLATTRLEIRSDSQLIVRQIRGSDTACLPLSHVLNYTRTVCSTNEADPGWMHDIAKYLQMGELPEDEKQTYKLRISQLCLSQTPRKHMRQSSKRMNLGISRLHVEVEAYANIKDKNVFKFVSKFVWKNIVCQFGVPQAIVVDNRPQFDSIVFQTFYSELNIKNLYSTPCYPQSNRQAEAIDKTQLNALKKILEDAKGKWVDELPT</sequence>
<evidence type="ECO:0000259" key="1">
    <source>
        <dbReference type="PROSITE" id="PS50994"/>
    </source>
</evidence>
<dbReference type="InterPro" id="IPR043128">
    <property type="entry name" value="Rev_trsase/Diguanyl_cyclase"/>
</dbReference>
<evidence type="ECO:0000313" key="2">
    <source>
        <dbReference type="EMBL" id="RVW33322.1"/>
    </source>
</evidence>
<name>A0A438DCZ9_VITVI</name>
<protein>
    <recommendedName>
        <fullName evidence="1">Integrase catalytic domain-containing protein</fullName>
    </recommendedName>
</protein>
<dbReference type="AlphaFoldDB" id="A0A438DCZ9"/>
<organism evidence="2 3">
    <name type="scientific">Vitis vinifera</name>
    <name type="common">Grape</name>
    <dbReference type="NCBI Taxonomy" id="29760"/>
    <lineage>
        <taxon>Eukaryota</taxon>
        <taxon>Viridiplantae</taxon>
        <taxon>Streptophyta</taxon>
        <taxon>Embryophyta</taxon>
        <taxon>Tracheophyta</taxon>
        <taxon>Spermatophyta</taxon>
        <taxon>Magnoliopsida</taxon>
        <taxon>eudicotyledons</taxon>
        <taxon>Gunneridae</taxon>
        <taxon>Pentapetalae</taxon>
        <taxon>rosids</taxon>
        <taxon>Vitales</taxon>
        <taxon>Vitaceae</taxon>
        <taxon>Viteae</taxon>
        <taxon>Vitis</taxon>
    </lineage>
</organism>
<proteinExistence type="predicted"/>
<dbReference type="InterPro" id="IPR012337">
    <property type="entry name" value="RNaseH-like_sf"/>
</dbReference>
<dbReference type="InterPro" id="IPR001584">
    <property type="entry name" value="Integrase_cat-core"/>
</dbReference>
<dbReference type="InterPro" id="IPR043502">
    <property type="entry name" value="DNA/RNA_pol_sf"/>
</dbReference>
<comment type="caution">
    <text evidence="2">The sequence shown here is derived from an EMBL/GenBank/DDBJ whole genome shotgun (WGS) entry which is preliminary data.</text>
</comment>
<dbReference type="SUPFAM" id="SSF53098">
    <property type="entry name" value="Ribonuclease H-like"/>
    <property type="match status" value="1"/>
</dbReference>
<gene>
    <name evidence="2" type="ORF">CK203_085305</name>
</gene>
<dbReference type="Gene3D" id="3.30.70.270">
    <property type="match status" value="1"/>
</dbReference>
<dbReference type="GO" id="GO:0015074">
    <property type="term" value="P:DNA integration"/>
    <property type="evidence" value="ECO:0007669"/>
    <property type="project" value="InterPro"/>
</dbReference>
<dbReference type="PANTHER" id="PTHR48475">
    <property type="entry name" value="RIBONUCLEASE H"/>
    <property type="match status" value="1"/>
</dbReference>
<dbReference type="PROSITE" id="PS50994">
    <property type="entry name" value="INTEGRASE"/>
    <property type="match status" value="1"/>
</dbReference>
<dbReference type="Proteomes" id="UP000288805">
    <property type="component" value="Unassembled WGS sequence"/>
</dbReference>
<feature type="domain" description="Integrase catalytic" evidence="1">
    <location>
        <begin position="280"/>
        <end position="425"/>
    </location>
</feature>
<dbReference type="Gene3D" id="3.30.420.10">
    <property type="entry name" value="Ribonuclease H-like superfamily/Ribonuclease H"/>
    <property type="match status" value="2"/>
</dbReference>
<dbReference type="InterPro" id="IPR036397">
    <property type="entry name" value="RNaseH_sf"/>
</dbReference>
<evidence type="ECO:0000313" key="3">
    <source>
        <dbReference type="Proteomes" id="UP000288805"/>
    </source>
</evidence>